<proteinExistence type="inferred from homology"/>
<dbReference type="InterPro" id="IPR004842">
    <property type="entry name" value="SLC12A_fam"/>
</dbReference>
<dbReference type="Pfam" id="PF03522">
    <property type="entry name" value="SLC12"/>
    <property type="match status" value="1"/>
</dbReference>
<organism evidence="10 11">
    <name type="scientific">Trichomonas vaginalis (strain ATCC PRA-98 / G3)</name>
    <dbReference type="NCBI Taxonomy" id="412133"/>
    <lineage>
        <taxon>Eukaryota</taxon>
        <taxon>Metamonada</taxon>
        <taxon>Parabasalia</taxon>
        <taxon>Trichomonadida</taxon>
        <taxon>Trichomonadidae</taxon>
        <taxon>Trichomonas</taxon>
    </lineage>
</organism>
<gene>
    <name evidence="10" type="ORF">TVAG_005390</name>
</gene>
<evidence type="ECO:0000256" key="7">
    <source>
        <dbReference type="SAM" id="Phobius"/>
    </source>
</evidence>
<feature type="transmembrane region" description="Helical" evidence="7">
    <location>
        <begin position="103"/>
        <end position="128"/>
    </location>
</feature>
<comment type="subcellular location">
    <subcellularLocation>
        <location evidence="1">Membrane</location>
        <topology evidence="1">Multi-pass membrane protein</topology>
    </subcellularLocation>
</comment>
<dbReference type="GO" id="GO:0015377">
    <property type="term" value="F:chloride:monoatomic cation symporter activity"/>
    <property type="evidence" value="ECO:0007669"/>
    <property type="project" value="InterPro"/>
</dbReference>
<feature type="transmembrane region" description="Helical" evidence="7">
    <location>
        <begin position="219"/>
        <end position="238"/>
    </location>
</feature>
<feature type="transmembrane region" description="Helical" evidence="7">
    <location>
        <begin position="263"/>
        <end position="284"/>
    </location>
</feature>
<feature type="transmembrane region" description="Helical" evidence="7">
    <location>
        <begin position="340"/>
        <end position="361"/>
    </location>
</feature>
<keyword evidence="4 7" id="KW-0812">Transmembrane</keyword>
<dbReference type="Gene3D" id="1.20.1740.10">
    <property type="entry name" value="Amino acid/polyamine transporter I"/>
    <property type="match status" value="1"/>
</dbReference>
<dbReference type="OMA" id="FRIKFAE"/>
<dbReference type="PANTHER" id="PTHR11827">
    <property type="entry name" value="SOLUTE CARRIER FAMILY 12, CATION COTRANSPORTERS"/>
    <property type="match status" value="1"/>
</dbReference>
<dbReference type="SMR" id="A2ENR9"/>
<dbReference type="Proteomes" id="UP000001542">
    <property type="component" value="Unassembled WGS sequence"/>
</dbReference>
<keyword evidence="6 7" id="KW-0472">Membrane</keyword>
<dbReference type="STRING" id="5722.A2ENR9"/>
<reference evidence="10" key="1">
    <citation type="submission" date="2006-10" db="EMBL/GenBank/DDBJ databases">
        <authorList>
            <person name="Amadeo P."/>
            <person name="Zhao Q."/>
            <person name="Wortman J."/>
            <person name="Fraser-Liggett C."/>
            <person name="Carlton J."/>
        </authorList>
    </citation>
    <scope>NUCLEOTIDE SEQUENCE</scope>
    <source>
        <strain evidence="10">G3</strain>
    </source>
</reference>
<sequence>MEDQHDDGKAMELESPAVPSAIDTYENIPATVFYRSFGIKRASPVDIRTNADSVDNNLMPVTKSKKGANFGWFDGVYLRCVLNIISVVYYLRLGWVVGNCGLLLTYVMIIVSALADIFTTLSLSAIVTNGTIKGGGVYYCISRSLGPDFGGTIGVVFSLATLFTVILNVFGFEETLEMILPHPITTDGKWDIEIIGIALATFAFILICISLAFESVMQWCLFIVIIISVVLVFIGFAIPKTPSWKVSNIKANLYPKYQKGESFFTIFAVYFPACTGIMAGANISGDLKDPNHAIPLGTLLAIITTTVVYLITATILASAADQSTLVNNYGLLAEVSAWKWIIYIGLLCASFSSVSSAMVGAPKTFQALCKDKILPKIFDIFAWGKKKSGDPIWGFLLAYILTVISTFVFKNLNAIGPVISSLFLISYGIVSFSSLVCKLSHAPSWRPSWKYYHPITAVLGAIMCFASVFLINWIICLVSFIVVGIIFGYFHWHDSSNSKWGEYPQSILFSDTISRIDKLNQFAPHVKNYRPIFEFLIERDGTEKKQLQNALPFNDAAEVSSSILFLSSYGVDNPQEITKPDFFAATVLFKNWRTIGIEKIPALISSTGVGKITSNVLCTSITQKFLKNPKSFEFVGSAFDSYLGVCLARNFETVDQSLEQTWPIDVWWLVDDGGLTVLLGFLIQMQESWKNCPLRVLSVTERTESLNEIQVKITKLMHLFRINAEVIVLNGIEDKPSQESMDKWKALNINNCDEMTMKKVETFLRLRDLIFKTSAQSSMILCSMPIPRATQDPNVWLGTIDVVSESMPPFIWVHGNGENVVTYSA</sequence>
<dbReference type="InParanoid" id="A2ENR9"/>
<keyword evidence="3" id="KW-0813">Transport</keyword>
<evidence type="ECO:0000256" key="3">
    <source>
        <dbReference type="ARBA" id="ARBA00022448"/>
    </source>
</evidence>
<accession>A2ENR9</accession>
<protein>
    <submittedName>
        <fullName evidence="10">Amino acid permease family protein</fullName>
    </submittedName>
</protein>
<dbReference type="eggNOG" id="KOG2083">
    <property type="taxonomic scope" value="Eukaryota"/>
</dbReference>
<dbReference type="InterPro" id="IPR004841">
    <property type="entry name" value="AA-permease/SLC12A_dom"/>
</dbReference>
<evidence type="ECO:0000256" key="2">
    <source>
        <dbReference type="ARBA" id="ARBA00010593"/>
    </source>
</evidence>
<evidence type="ECO:0000259" key="9">
    <source>
        <dbReference type="Pfam" id="PF03522"/>
    </source>
</evidence>
<dbReference type="FunFam" id="1.20.1740.10:FF:000013">
    <property type="entry name" value="Solute carrier family 12 member"/>
    <property type="match status" value="1"/>
</dbReference>
<feature type="transmembrane region" description="Helical" evidence="7">
    <location>
        <begin position="457"/>
        <end position="490"/>
    </location>
</feature>
<keyword evidence="11" id="KW-1185">Reference proteome</keyword>
<feature type="domain" description="SLC12A transporter C-terminal" evidence="9">
    <location>
        <begin position="663"/>
        <end position="823"/>
    </location>
</feature>
<feature type="transmembrane region" description="Helical" evidence="7">
    <location>
        <begin position="392"/>
        <end position="409"/>
    </location>
</feature>
<feature type="transmembrane region" description="Helical" evidence="7">
    <location>
        <begin position="296"/>
        <end position="320"/>
    </location>
</feature>
<evidence type="ECO:0000256" key="5">
    <source>
        <dbReference type="ARBA" id="ARBA00022989"/>
    </source>
</evidence>
<name>A2ENR9_TRIV3</name>
<feature type="transmembrane region" description="Helical" evidence="7">
    <location>
        <begin position="70"/>
        <end position="91"/>
    </location>
</feature>
<evidence type="ECO:0000256" key="6">
    <source>
        <dbReference type="ARBA" id="ARBA00023136"/>
    </source>
</evidence>
<evidence type="ECO:0000313" key="11">
    <source>
        <dbReference type="Proteomes" id="UP000001542"/>
    </source>
</evidence>
<reference evidence="10" key="2">
    <citation type="journal article" date="2007" name="Science">
        <title>Draft genome sequence of the sexually transmitted pathogen Trichomonas vaginalis.</title>
        <authorList>
            <person name="Carlton J.M."/>
            <person name="Hirt R.P."/>
            <person name="Silva J.C."/>
            <person name="Delcher A.L."/>
            <person name="Schatz M."/>
            <person name="Zhao Q."/>
            <person name="Wortman J.R."/>
            <person name="Bidwell S.L."/>
            <person name="Alsmark U.C.M."/>
            <person name="Besteiro S."/>
            <person name="Sicheritz-Ponten T."/>
            <person name="Noel C.J."/>
            <person name="Dacks J.B."/>
            <person name="Foster P.G."/>
            <person name="Simillion C."/>
            <person name="Van de Peer Y."/>
            <person name="Miranda-Saavedra D."/>
            <person name="Barton G.J."/>
            <person name="Westrop G.D."/>
            <person name="Mueller S."/>
            <person name="Dessi D."/>
            <person name="Fiori P.L."/>
            <person name="Ren Q."/>
            <person name="Paulsen I."/>
            <person name="Zhang H."/>
            <person name="Bastida-Corcuera F.D."/>
            <person name="Simoes-Barbosa A."/>
            <person name="Brown M.T."/>
            <person name="Hayes R.D."/>
            <person name="Mukherjee M."/>
            <person name="Okumura C.Y."/>
            <person name="Schneider R."/>
            <person name="Smith A.J."/>
            <person name="Vanacova S."/>
            <person name="Villalvazo M."/>
            <person name="Haas B.J."/>
            <person name="Pertea M."/>
            <person name="Feldblyum T.V."/>
            <person name="Utterback T.R."/>
            <person name="Shu C.L."/>
            <person name="Osoegawa K."/>
            <person name="de Jong P.J."/>
            <person name="Hrdy I."/>
            <person name="Horvathova L."/>
            <person name="Zubacova Z."/>
            <person name="Dolezal P."/>
            <person name="Malik S.B."/>
            <person name="Logsdon J.M. Jr."/>
            <person name="Henze K."/>
            <person name="Gupta A."/>
            <person name="Wang C.C."/>
            <person name="Dunne R.L."/>
            <person name="Upcroft J.A."/>
            <person name="Upcroft P."/>
            <person name="White O."/>
            <person name="Salzberg S.L."/>
            <person name="Tang P."/>
            <person name="Chiu C.-H."/>
            <person name="Lee Y.-S."/>
            <person name="Embley T.M."/>
            <person name="Coombs G.H."/>
            <person name="Mottram J.C."/>
            <person name="Tachezy J."/>
            <person name="Fraser-Liggett C.M."/>
            <person name="Johnson P.J."/>
        </authorList>
    </citation>
    <scope>NUCLEOTIDE SEQUENCE [LARGE SCALE GENOMIC DNA]</scope>
    <source>
        <strain evidence="10">G3</strain>
    </source>
</reference>
<feature type="transmembrane region" description="Helical" evidence="7">
    <location>
        <begin position="415"/>
        <end position="436"/>
    </location>
</feature>
<dbReference type="AlphaFoldDB" id="A2ENR9"/>
<feature type="domain" description="Amino acid permease/ SLC12A" evidence="8">
    <location>
        <begin position="75"/>
        <end position="495"/>
    </location>
</feature>
<dbReference type="Pfam" id="PF00324">
    <property type="entry name" value="AA_permease"/>
    <property type="match status" value="1"/>
</dbReference>
<comment type="similarity">
    <text evidence="2">Belongs to the SLC12A transporter family.</text>
</comment>
<evidence type="ECO:0000256" key="1">
    <source>
        <dbReference type="ARBA" id="ARBA00004141"/>
    </source>
</evidence>
<dbReference type="FunCoup" id="A2ENR9">
    <property type="interactions" value="68"/>
</dbReference>
<keyword evidence="5 7" id="KW-1133">Transmembrane helix</keyword>
<feature type="transmembrane region" description="Helical" evidence="7">
    <location>
        <begin position="192"/>
        <end position="212"/>
    </location>
</feature>
<dbReference type="KEGG" id="tva:4763574"/>
<dbReference type="VEuPathDB" id="TrichDB:TVAGG3_0666570"/>
<dbReference type="EMBL" id="DS113442">
    <property type="protein sequence ID" value="EAY05695.1"/>
    <property type="molecule type" value="Genomic_DNA"/>
</dbReference>
<dbReference type="GO" id="GO:0016020">
    <property type="term" value="C:membrane"/>
    <property type="evidence" value="ECO:0007669"/>
    <property type="project" value="UniProtKB-SubCell"/>
</dbReference>
<evidence type="ECO:0000313" key="10">
    <source>
        <dbReference type="EMBL" id="EAY05695.1"/>
    </source>
</evidence>
<evidence type="ECO:0000259" key="8">
    <source>
        <dbReference type="Pfam" id="PF00324"/>
    </source>
</evidence>
<dbReference type="RefSeq" id="XP_001317918.1">
    <property type="nucleotide sequence ID" value="XM_001317883.1"/>
</dbReference>
<dbReference type="PANTHER" id="PTHR11827:SF72">
    <property type="entry name" value="GH08340P"/>
    <property type="match status" value="1"/>
</dbReference>
<dbReference type="OrthoDB" id="2020542at2759"/>
<dbReference type="VEuPathDB" id="TrichDB:TVAG_005390"/>
<feature type="transmembrane region" description="Helical" evidence="7">
    <location>
        <begin position="149"/>
        <end position="172"/>
    </location>
</feature>
<dbReference type="InterPro" id="IPR018491">
    <property type="entry name" value="SLC12_C"/>
</dbReference>
<evidence type="ECO:0000256" key="4">
    <source>
        <dbReference type="ARBA" id="ARBA00022692"/>
    </source>
</evidence>